<dbReference type="EMBL" id="AWSO01000323">
    <property type="protein sequence ID" value="ESK91732.1"/>
    <property type="molecule type" value="Genomic_DNA"/>
</dbReference>
<organism evidence="1 2">
    <name type="scientific">Moniliophthora roreri (strain MCA 2997)</name>
    <name type="common">Cocoa frosty pod rot fungus</name>
    <name type="synonym">Crinipellis roreri</name>
    <dbReference type="NCBI Taxonomy" id="1381753"/>
    <lineage>
        <taxon>Eukaryota</taxon>
        <taxon>Fungi</taxon>
        <taxon>Dikarya</taxon>
        <taxon>Basidiomycota</taxon>
        <taxon>Agaricomycotina</taxon>
        <taxon>Agaricomycetes</taxon>
        <taxon>Agaricomycetidae</taxon>
        <taxon>Agaricales</taxon>
        <taxon>Marasmiineae</taxon>
        <taxon>Marasmiaceae</taxon>
        <taxon>Moniliophthora</taxon>
    </lineage>
</organism>
<dbReference type="OrthoDB" id="2993955at2759"/>
<evidence type="ECO:0000313" key="1">
    <source>
        <dbReference type="EMBL" id="ESK91732.1"/>
    </source>
</evidence>
<name>V2XDE7_MONRO</name>
<gene>
    <name evidence="1" type="ORF">Moror_10620</name>
</gene>
<dbReference type="AlphaFoldDB" id="V2XDE7"/>
<dbReference type="Proteomes" id="UP000017559">
    <property type="component" value="Unassembled WGS sequence"/>
</dbReference>
<keyword evidence="2" id="KW-1185">Reference proteome</keyword>
<comment type="caution">
    <text evidence="1">The sequence shown here is derived from an EMBL/GenBank/DDBJ whole genome shotgun (WGS) entry which is preliminary data.</text>
</comment>
<evidence type="ECO:0008006" key="3">
    <source>
        <dbReference type="Google" id="ProtNLM"/>
    </source>
</evidence>
<sequence>MRCFTYGPPRGAGKSTEKTYTPCSPTKQCLITFLCEEQFMKYSDIADVVGIDASTACRNYHDMNITRDPYKHAKPGRGRPKKVSTQELCEMVRGIDDGSIRDGADAGRTVRPQVPDCTVQQTLEQAGLHGHVRCKKPHLTNNNLRGQVEFGLKMLDLDKEE</sequence>
<dbReference type="HOGENOM" id="CLU_1644154_0_0_1"/>
<evidence type="ECO:0000313" key="2">
    <source>
        <dbReference type="Proteomes" id="UP000017559"/>
    </source>
</evidence>
<reference evidence="1 2" key="1">
    <citation type="journal article" date="2014" name="BMC Genomics">
        <title>Genome and secretome analysis of the hemibiotrophic fungal pathogen, Moniliophthora roreri, which causes frosty pod rot disease of cacao: mechanisms of the biotrophic and necrotrophic phases.</title>
        <authorList>
            <person name="Meinhardt L.W."/>
            <person name="Costa G.G.L."/>
            <person name="Thomazella D.P.T."/>
            <person name="Teixeira P.J.P.L."/>
            <person name="Carazzolle M.F."/>
            <person name="Schuster S.C."/>
            <person name="Carlson J.E."/>
            <person name="Guiltinan M.J."/>
            <person name="Mieczkowski P."/>
            <person name="Farmer A."/>
            <person name="Ramaraj T."/>
            <person name="Crozier J."/>
            <person name="Davis R.E."/>
            <person name="Shao J."/>
            <person name="Melnick R.L."/>
            <person name="Pereira G.A.G."/>
            <person name="Bailey B.A."/>
        </authorList>
    </citation>
    <scope>NUCLEOTIDE SEQUENCE [LARGE SCALE GENOMIC DNA]</scope>
    <source>
        <strain evidence="1 2">MCA 2997</strain>
    </source>
</reference>
<proteinExistence type="predicted"/>
<accession>V2XDE7</accession>
<protein>
    <recommendedName>
        <fullName evidence="3">Transposase Tc1-like domain-containing protein</fullName>
    </recommendedName>
</protein>
<dbReference type="KEGG" id="mrr:Moror_10620"/>